<dbReference type="AlphaFoldDB" id="A0A9D4TZ88"/>
<dbReference type="OrthoDB" id="515592at2759"/>
<feature type="compositionally biased region" description="Low complexity" evidence="13">
    <location>
        <begin position="415"/>
        <end position="434"/>
    </location>
</feature>
<dbReference type="EMBL" id="SIDB01000001">
    <property type="protein sequence ID" value="KAI3438538.1"/>
    <property type="molecule type" value="Genomic_DNA"/>
</dbReference>
<keyword evidence="7" id="KW-0493">Microtubule</keyword>
<evidence type="ECO:0000256" key="4">
    <source>
        <dbReference type="ARBA" id="ARBA00022454"/>
    </source>
</evidence>
<feature type="compositionally biased region" description="Low complexity" evidence="13">
    <location>
        <begin position="564"/>
        <end position="575"/>
    </location>
</feature>
<evidence type="ECO:0000256" key="9">
    <source>
        <dbReference type="ARBA" id="ARBA00022838"/>
    </source>
</evidence>
<feature type="compositionally biased region" description="Pro residues" evidence="13">
    <location>
        <begin position="651"/>
        <end position="664"/>
    </location>
</feature>
<comment type="caution">
    <text evidence="14">The sequence shown here is derived from an EMBL/GenBank/DDBJ whole genome shotgun (WGS) entry which is preliminary data.</text>
</comment>
<dbReference type="Proteomes" id="UP001055712">
    <property type="component" value="Unassembled WGS sequence"/>
</dbReference>
<keyword evidence="9" id="KW-0995">Kinetochore</keyword>
<dbReference type="PANTHER" id="PTHR48118">
    <property type="entry name" value="SPINDLE AND KINETOCHORE-ASSOCIATED PROTEIN 3"/>
    <property type="match status" value="1"/>
</dbReference>
<keyword evidence="15" id="KW-1185">Reference proteome</keyword>
<accession>A0A9D4TZ88</accession>
<evidence type="ECO:0000313" key="15">
    <source>
        <dbReference type="Proteomes" id="UP001055712"/>
    </source>
</evidence>
<feature type="region of interest" description="Disordered" evidence="13">
    <location>
        <begin position="512"/>
        <end position="629"/>
    </location>
</feature>
<feature type="compositionally biased region" description="Low complexity" evidence="13">
    <location>
        <begin position="181"/>
        <end position="190"/>
    </location>
</feature>
<evidence type="ECO:0000256" key="10">
    <source>
        <dbReference type="ARBA" id="ARBA00023212"/>
    </source>
</evidence>
<comment type="subcellular location">
    <subcellularLocation>
        <location evidence="2">Chromosome</location>
        <location evidence="2">Centromere</location>
        <location evidence="2">Kinetochore</location>
    </subcellularLocation>
    <subcellularLocation>
        <location evidence="1">Cytoplasm</location>
        <location evidence="1">Cytoskeleton</location>
        <location evidence="1">Spindle</location>
    </subcellularLocation>
</comment>
<keyword evidence="10" id="KW-0206">Cytoskeleton</keyword>
<dbReference type="GO" id="GO:0051301">
    <property type="term" value="P:cell division"/>
    <property type="evidence" value="ECO:0007669"/>
    <property type="project" value="UniProtKB-KW"/>
</dbReference>
<dbReference type="GO" id="GO:0000278">
    <property type="term" value="P:mitotic cell cycle"/>
    <property type="evidence" value="ECO:0007669"/>
    <property type="project" value="TreeGrafter"/>
</dbReference>
<evidence type="ECO:0008006" key="16">
    <source>
        <dbReference type="Google" id="ProtNLM"/>
    </source>
</evidence>
<organism evidence="14 15">
    <name type="scientific">Chlorella vulgaris</name>
    <name type="common">Green alga</name>
    <dbReference type="NCBI Taxonomy" id="3077"/>
    <lineage>
        <taxon>Eukaryota</taxon>
        <taxon>Viridiplantae</taxon>
        <taxon>Chlorophyta</taxon>
        <taxon>core chlorophytes</taxon>
        <taxon>Trebouxiophyceae</taxon>
        <taxon>Chlorellales</taxon>
        <taxon>Chlorellaceae</taxon>
        <taxon>Chlorella clade</taxon>
        <taxon>Chlorella</taxon>
    </lineage>
</organism>
<feature type="region of interest" description="Disordered" evidence="13">
    <location>
        <begin position="262"/>
        <end position="300"/>
    </location>
</feature>
<evidence type="ECO:0000256" key="3">
    <source>
        <dbReference type="ARBA" id="ARBA00007716"/>
    </source>
</evidence>
<comment type="similarity">
    <text evidence="3">Belongs to the SKA3 family.</text>
</comment>
<dbReference type="GO" id="GO:0007059">
    <property type="term" value="P:chromosome segregation"/>
    <property type="evidence" value="ECO:0007669"/>
    <property type="project" value="InterPro"/>
</dbReference>
<reference evidence="14" key="1">
    <citation type="journal article" date="2019" name="Plant J.">
        <title>Chlorella vulgaris genome assembly and annotation reveals the molecular basis for metabolic acclimation to high light conditions.</title>
        <authorList>
            <person name="Cecchin M."/>
            <person name="Marcolungo L."/>
            <person name="Rossato M."/>
            <person name="Girolomoni L."/>
            <person name="Cosentino E."/>
            <person name="Cuine S."/>
            <person name="Li-Beisson Y."/>
            <person name="Delledonne M."/>
            <person name="Ballottari M."/>
        </authorList>
    </citation>
    <scope>NUCLEOTIDE SEQUENCE</scope>
    <source>
        <strain evidence="14">211/11P</strain>
    </source>
</reference>
<evidence type="ECO:0000256" key="13">
    <source>
        <dbReference type="SAM" id="MobiDB-lite"/>
    </source>
</evidence>
<keyword evidence="12" id="KW-0137">Centromere</keyword>
<evidence type="ECO:0000256" key="6">
    <source>
        <dbReference type="ARBA" id="ARBA00022618"/>
    </source>
</evidence>
<gene>
    <name evidence="14" type="ORF">D9Q98_000966</name>
</gene>
<dbReference type="GO" id="GO:0000940">
    <property type="term" value="C:outer kinetochore"/>
    <property type="evidence" value="ECO:0007669"/>
    <property type="project" value="InterPro"/>
</dbReference>
<reference evidence="14" key="2">
    <citation type="submission" date="2020-11" db="EMBL/GenBank/DDBJ databases">
        <authorList>
            <person name="Cecchin M."/>
            <person name="Marcolungo L."/>
            <person name="Rossato M."/>
            <person name="Girolomoni L."/>
            <person name="Cosentino E."/>
            <person name="Cuine S."/>
            <person name="Li-Beisson Y."/>
            <person name="Delledonne M."/>
            <person name="Ballottari M."/>
        </authorList>
    </citation>
    <scope>NUCLEOTIDE SEQUENCE</scope>
    <source>
        <strain evidence="14">211/11P</strain>
        <tissue evidence="14">Whole cell</tissue>
    </source>
</reference>
<evidence type="ECO:0000256" key="2">
    <source>
        <dbReference type="ARBA" id="ARBA00004629"/>
    </source>
</evidence>
<feature type="region of interest" description="Disordered" evidence="13">
    <location>
        <begin position="237"/>
        <end position="256"/>
    </location>
</feature>
<evidence type="ECO:0000256" key="7">
    <source>
        <dbReference type="ARBA" id="ARBA00022701"/>
    </source>
</evidence>
<keyword evidence="8" id="KW-0498">Mitosis</keyword>
<feature type="region of interest" description="Disordered" evidence="13">
    <location>
        <begin position="642"/>
        <end position="670"/>
    </location>
</feature>
<feature type="region of interest" description="Disordered" evidence="13">
    <location>
        <begin position="397"/>
        <end position="448"/>
    </location>
</feature>
<feature type="compositionally biased region" description="Low complexity" evidence="13">
    <location>
        <begin position="587"/>
        <end position="609"/>
    </location>
</feature>
<evidence type="ECO:0000256" key="11">
    <source>
        <dbReference type="ARBA" id="ARBA00023306"/>
    </source>
</evidence>
<evidence type="ECO:0000256" key="12">
    <source>
        <dbReference type="ARBA" id="ARBA00023328"/>
    </source>
</evidence>
<keyword evidence="6" id="KW-0132">Cell division</keyword>
<evidence type="ECO:0000256" key="5">
    <source>
        <dbReference type="ARBA" id="ARBA00022490"/>
    </source>
</evidence>
<keyword evidence="5" id="KW-0963">Cytoplasm</keyword>
<feature type="compositionally biased region" description="Low complexity" evidence="13">
    <location>
        <begin position="517"/>
        <end position="527"/>
    </location>
</feature>
<dbReference type="GO" id="GO:0005876">
    <property type="term" value="C:spindle microtubule"/>
    <property type="evidence" value="ECO:0007669"/>
    <property type="project" value="TreeGrafter"/>
</dbReference>
<evidence type="ECO:0000256" key="1">
    <source>
        <dbReference type="ARBA" id="ARBA00004186"/>
    </source>
</evidence>
<feature type="region of interest" description="Disordered" evidence="13">
    <location>
        <begin position="179"/>
        <end position="225"/>
    </location>
</feature>
<dbReference type="PANTHER" id="PTHR48118:SF1">
    <property type="entry name" value="SPINDLE AND KINETOCHORE-ASSOCIATED PROTEIN 3"/>
    <property type="match status" value="1"/>
</dbReference>
<evidence type="ECO:0000313" key="14">
    <source>
        <dbReference type="EMBL" id="KAI3438538.1"/>
    </source>
</evidence>
<keyword evidence="4" id="KW-0158">Chromosome</keyword>
<name>A0A9D4TZ88_CHLVU</name>
<keyword evidence="11" id="KW-0131">Cell cycle</keyword>
<sequence length="769" mass="78010">MSSSSTSTRRALKGLEDGLQAFTTQLSHETAELRRNIDNQPTTGPTFYSRILADVFERLEGVGQELAVLEGVSLDAVSLEELVGHSVALYCQNHQQIQELEATLAQYGYRELYAPLPPETPLDMLELGQVAAAGSGGGRQDGGECSTTAQAAAFEGGEQQWGSGEAQSPHTTALGEATNRQAAAQSGAAGCEAPSPAPGQHAPWHHPHQRGTVAKAGGGVPLTTLKALGPMTAGRARLMRPDTPASSTASPEAMSPSMRELLGKYAGSSGGTHHAASASLTPQPRRHGSTARATPPAPSYLSPAFQMAAMDQEVQMAQAEGAATAAAAAAAAAAEGTPGAAGGWEADDAMYNALTATARKLAGAPSFMQAYRQRFPAIMASAERLLHTVEKQRRPAVADAAALPGDSEERDGRGEAAMAAADAERAAAGQEAAGSWRQFSAGQEVEEESTLDLMSQGWLRGRDVHQAVGDKLAEESDDTSAAAASAATVSTSYLQHATVAAPAAAWADTSFSPPPAAAATEATAAAAGLQSPPDTAPGHHLPSSSSRLQVGGGVQPVPARHEGQPAAQQAQHPAPFSERSKPQLEQAIAAALRRGTAAAAPTPSQQAPAGLQQSHSIAPTPAAAPTPSAPISVAAPAAAAPQLAAGAAQPQAPPTAPRPPPPPASSSAAASLAAAPAAPVAVPPLRPVCEEEYAQLPTFIRGQLPLDVLNASLAAVHAAAAVRSSGFTVEDVDAAGLGAKCKVVVNSLVKLGRAKLKVLPGSGTLYLLV</sequence>
<proteinExistence type="inferred from homology"/>
<evidence type="ECO:0000256" key="8">
    <source>
        <dbReference type="ARBA" id="ARBA00022776"/>
    </source>
</evidence>
<dbReference type="InterPro" id="IPR033341">
    <property type="entry name" value="SKA3"/>
</dbReference>
<protein>
    <recommendedName>
        <fullName evidence="16">Spindle and kinetochore-associated protein 3</fullName>
    </recommendedName>
</protein>